<dbReference type="Proteomes" id="UP000663505">
    <property type="component" value="Chromosome"/>
</dbReference>
<dbReference type="PANTHER" id="PTHR47199">
    <property type="entry name" value="PHOTOSYSTEM II STABILITY/ASSEMBLY FACTOR HCF136, CHLOROPLASTIC"/>
    <property type="match status" value="1"/>
</dbReference>
<feature type="region of interest" description="Disordered" evidence="1">
    <location>
        <begin position="410"/>
        <end position="429"/>
    </location>
</feature>
<evidence type="ECO:0000313" key="2">
    <source>
        <dbReference type="EMBL" id="QSO46712.1"/>
    </source>
</evidence>
<dbReference type="InterPro" id="IPR015943">
    <property type="entry name" value="WD40/YVTN_repeat-like_dom_sf"/>
</dbReference>
<sequence>MQFVYNLFAVSVIGTILLVSGCGASIDSNVSLSNNSTNTSQTGDSTTAIHNTNPASSIVSSEPQITSVDMVSQKDGWATGHVDGQIALWRSHYNGIVWARVSLPFKAITVDQSGFTMSPLGMTDLFSAKLSTSGIQTYKTINSGKSWSMLGQIHTNDTRISFFHFINSSEGWMVTDNGVAAHQADYHLFHTTNGGETWNLIAQSNANKSLGSVPGYGDAVFSFGPDGIGWMSGQGEIAGKGFLMRSADGGKSWSSVSVPVPKADASTLITTSKPVYSNGNVSIVVQYQGKNQNSTVVLQLNSQGQVVSTSTPLQTDTPVLTDFVTPSDGWATTAPWAPNNPQLYRTVNGGQSWQALSENKEMLGGNPDIHFVTPTVGFCFDLNQNTGQSTLWRTTNGGLTWQPTFMKIYAKGGPTPPGQNPPPPPPQFSPQEIDFVSDKIGYLSGNYGNGVTNVGRVYKTVDSGRHWTEIYHGGRGISAIDALGNVLWIDVIQSQISLVKGTLMFSKDGGRNFSNLGPQAIRSLDFVSPSDGWAVSESNSFNNTLLSTSDGGQTWKVQSLPPLESNGGKVNGSAAGGSSTSISFANPFSGILLQTGEPGAGQQPKSLLNTTNGGKSWSWISSVGMDGNAGPHQLSSGGYANGIDVVPKHPSEAYIWESRGPLLFTPDGGKSWESSKLTKPDLLEVSWVSMLNSNDGYALVHDMMPGHFGFILERTVDGMNSWTNVHQWP</sequence>
<dbReference type="AlphaFoldDB" id="A0A9X7Z5U1"/>
<feature type="compositionally biased region" description="Pro residues" evidence="1">
    <location>
        <begin position="414"/>
        <end position="428"/>
    </location>
</feature>
<dbReference type="RefSeq" id="WP_206656076.1">
    <property type="nucleotide sequence ID" value="NZ_CP071182.1"/>
</dbReference>
<dbReference type="SUPFAM" id="SSF110296">
    <property type="entry name" value="Oligoxyloglucan reducing end-specific cellobiohydrolase"/>
    <property type="match status" value="3"/>
</dbReference>
<evidence type="ECO:0000313" key="3">
    <source>
        <dbReference type="Proteomes" id="UP000663505"/>
    </source>
</evidence>
<gene>
    <name evidence="2" type="ORF">JZ786_20075</name>
</gene>
<dbReference type="PANTHER" id="PTHR47199:SF2">
    <property type="entry name" value="PHOTOSYSTEM II STABILITY_ASSEMBLY FACTOR HCF136, CHLOROPLASTIC"/>
    <property type="match status" value="1"/>
</dbReference>
<name>A0A9X7Z5U1_9BACL</name>
<evidence type="ECO:0000256" key="1">
    <source>
        <dbReference type="SAM" id="MobiDB-lite"/>
    </source>
</evidence>
<feature type="compositionally biased region" description="Low complexity" evidence="1">
    <location>
        <begin position="34"/>
        <end position="47"/>
    </location>
</feature>
<evidence type="ECO:0008006" key="4">
    <source>
        <dbReference type="Google" id="ProtNLM"/>
    </source>
</evidence>
<reference evidence="2 3" key="1">
    <citation type="submission" date="2021-02" db="EMBL/GenBank/DDBJ databases">
        <title>Alicyclobacillus curvatus sp. nov. and Alicyclobacillus mengziensis sp. nov., two acidophilic bacteria isolated from acid mine drainage.</title>
        <authorList>
            <person name="Huang Y."/>
        </authorList>
    </citation>
    <scope>NUCLEOTIDE SEQUENCE [LARGE SCALE GENOMIC DNA]</scope>
    <source>
        <strain evidence="2 3">S30H14</strain>
    </source>
</reference>
<dbReference type="Gene3D" id="2.130.10.10">
    <property type="entry name" value="YVTN repeat-like/Quinoprotein amine dehydrogenase"/>
    <property type="match status" value="3"/>
</dbReference>
<proteinExistence type="predicted"/>
<accession>A0A9X7Z5U1</accession>
<feature type="region of interest" description="Disordered" evidence="1">
    <location>
        <begin position="34"/>
        <end position="61"/>
    </location>
</feature>
<keyword evidence="3" id="KW-1185">Reference proteome</keyword>
<protein>
    <recommendedName>
        <fullName evidence="4">Photosynthesis system II assembly factor Ycf48/Hcf136-like domain-containing protein</fullName>
    </recommendedName>
</protein>
<dbReference type="KEGG" id="afx:JZ786_20075"/>
<dbReference type="EMBL" id="CP071182">
    <property type="protein sequence ID" value="QSO46712.1"/>
    <property type="molecule type" value="Genomic_DNA"/>
</dbReference>
<feature type="compositionally biased region" description="Polar residues" evidence="1">
    <location>
        <begin position="48"/>
        <end position="61"/>
    </location>
</feature>
<organism evidence="2 3">
    <name type="scientific">Alicyclobacillus mengziensis</name>
    <dbReference type="NCBI Taxonomy" id="2931921"/>
    <lineage>
        <taxon>Bacteria</taxon>
        <taxon>Bacillati</taxon>
        <taxon>Bacillota</taxon>
        <taxon>Bacilli</taxon>
        <taxon>Bacillales</taxon>
        <taxon>Alicyclobacillaceae</taxon>
        <taxon>Alicyclobacillus</taxon>
    </lineage>
</organism>